<accession>D3S319</accession>
<feature type="compositionally biased region" description="Basic and acidic residues" evidence="2">
    <location>
        <begin position="145"/>
        <end position="158"/>
    </location>
</feature>
<feature type="compositionally biased region" description="Low complexity" evidence="2">
    <location>
        <begin position="133"/>
        <end position="144"/>
    </location>
</feature>
<dbReference type="EMBL" id="CP001899">
    <property type="protein sequence ID" value="ADC64652.1"/>
    <property type="molecule type" value="Genomic_DNA"/>
</dbReference>
<gene>
    <name evidence="3" type="ordered locus">Ferp_0478</name>
</gene>
<dbReference type="PaxDb" id="589924-Ferp_0478"/>
<name>D3S319_FERPA</name>
<dbReference type="Proteomes" id="UP000002613">
    <property type="component" value="Chromosome"/>
</dbReference>
<dbReference type="HOGENOM" id="CLU_1063973_0_0_2"/>
<keyword evidence="1" id="KW-0175">Coiled coil</keyword>
<dbReference type="KEGG" id="fpl:Ferp_0478"/>
<organism evidence="3 4">
    <name type="scientific">Ferroglobus placidus (strain DSM 10642 / AEDII12DO)</name>
    <dbReference type="NCBI Taxonomy" id="589924"/>
    <lineage>
        <taxon>Archaea</taxon>
        <taxon>Methanobacteriati</taxon>
        <taxon>Methanobacteriota</taxon>
        <taxon>Archaeoglobi</taxon>
        <taxon>Archaeoglobales</taxon>
        <taxon>Archaeoglobaceae</taxon>
        <taxon>Ferroglobus</taxon>
    </lineage>
</organism>
<feature type="compositionally biased region" description="Acidic residues" evidence="2">
    <location>
        <begin position="160"/>
        <end position="169"/>
    </location>
</feature>
<feature type="region of interest" description="Disordered" evidence="2">
    <location>
        <begin position="133"/>
        <end position="176"/>
    </location>
</feature>
<evidence type="ECO:0000256" key="2">
    <source>
        <dbReference type="SAM" id="MobiDB-lite"/>
    </source>
</evidence>
<reference evidence="4" key="1">
    <citation type="submission" date="2010-02" db="EMBL/GenBank/DDBJ databases">
        <title>Complete sequence of Ferroglobus placidus DSM 10642.</title>
        <authorList>
            <consortium name="US DOE Joint Genome Institute"/>
            <person name="Lucas S."/>
            <person name="Copeland A."/>
            <person name="Lapidus A."/>
            <person name="Cheng J.-F."/>
            <person name="Bruce D."/>
            <person name="Goodwin L."/>
            <person name="Pitluck S."/>
            <person name="Saunders E."/>
            <person name="Brettin T."/>
            <person name="Detter J.C."/>
            <person name="Han C."/>
            <person name="Tapia R."/>
            <person name="Larimer F."/>
            <person name="Land M."/>
            <person name="Hauser L."/>
            <person name="Kyrpides N."/>
            <person name="Ivanova N."/>
            <person name="Holmes D."/>
            <person name="Lovley D."/>
            <person name="Kyrpides N."/>
            <person name="Anderson I.J."/>
            <person name="Woyke T."/>
        </authorList>
    </citation>
    <scope>NUCLEOTIDE SEQUENCE [LARGE SCALE GENOMIC DNA]</scope>
    <source>
        <strain evidence="4">DSM 10642 / AEDII12DO</strain>
    </source>
</reference>
<evidence type="ECO:0000313" key="3">
    <source>
        <dbReference type="EMBL" id="ADC64652.1"/>
    </source>
</evidence>
<evidence type="ECO:0000256" key="1">
    <source>
        <dbReference type="SAM" id="Coils"/>
    </source>
</evidence>
<reference evidence="3 4" key="2">
    <citation type="journal article" date="2011" name="Stand. Genomic Sci.">
        <title>Complete genome sequence of Ferroglobus placidus AEDII12DO.</title>
        <authorList>
            <person name="Anderson I."/>
            <person name="Risso C."/>
            <person name="Holmes D."/>
            <person name="Lucas S."/>
            <person name="Copeland A."/>
            <person name="Lapidus A."/>
            <person name="Cheng J.F."/>
            <person name="Bruce D."/>
            <person name="Goodwin L."/>
            <person name="Pitluck S."/>
            <person name="Saunders E."/>
            <person name="Brettin T."/>
            <person name="Detter J.C."/>
            <person name="Han C."/>
            <person name="Tapia R."/>
            <person name="Larimer F."/>
            <person name="Land M."/>
            <person name="Hauser L."/>
            <person name="Woyke T."/>
            <person name="Lovley D."/>
            <person name="Kyrpides N."/>
            <person name="Ivanova N."/>
        </authorList>
    </citation>
    <scope>NUCLEOTIDE SEQUENCE [LARGE SCALE GENOMIC DNA]</scope>
    <source>
        <strain evidence="4">DSM 10642 / AEDII12DO</strain>
    </source>
</reference>
<keyword evidence="4" id="KW-1185">Reference proteome</keyword>
<feature type="coiled-coil region" evidence="1">
    <location>
        <begin position="92"/>
        <end position="126"/>
    </location>
</feature>
<dbReference type="AlphaFoldDB" id="D3S319"/>
<sequence length="261" mass="29377">MSGGEITVSVTFSFSVKNGDKELVQKIMAFKETGNLSALVNKLLRAYFDGKIEDVFETKAETKTESGGGEIGNQSQSFQDLHSEIAEVRKGIEELVSRVEGLVSRIENLELRVDGLERKRLEELVAGEMHAQAAAGANSVQASQGEDRGGETEYKTGQDEGAESVEEEEKEKKEKEAVKLINPHQTKESEEELIKDLREIVFDDLSRKGVERFINWCENKGWEPDYIVKARLENFADDKKISIERARELFLKAFPECEELV</sequence>
<proteinExistence type="predicted"/>
<evidence type="ECO:0000313" key="4">
    <source>
        <dbReference type="Proteomes" id="UP000002613"/>
    </source>
</evidence>
<protein>
    <submittedName>
        <fullName evidence="3">Uncharacterized protein</fullName>
    </submittedName>
</protein>